<feature type="active site" description="Proton acceptor" evidence="2">
    <location>
        <position position="198"/>
    </location>
</feature>
<reference evidence="5" key="1">
    <citation type="submission" date="2021-08" db="EMBL/GenBank/DDBJ databases">
        <title>Genome of a novel bacterium of the phylum Verrucomicrobia, Oleiharenicola sp. KSB-15.</title>
        <authorList>
            <person name="Chung J.-H."/>
            <person name="Ahn J.-H."/>
            <person name="Yoon Y."/>
            <person name="Kim D.-Y."/>
            <person name="An S.-H."/>
            <person name="Park I."/>
            <person name="Yeon J."/>
        </authorList>
    </citation>
    <scope>NUCLEOTIDE SEQUENCE</scope>
    <source>
        <strain evidence="5">KSB-15</strain>
    </source>
</reference>
<accession>A0A8F9XJU5</accession>
<evidence type="ECO:0000256" key="2">
    <source>
        <dbReference type="PIRSR" id="PIRSR000390-1"/>
    </source>
</evidence>
<dbReference type="SUPFAM" id="SSF53383">
    <property type="entry name" value="PLP-dependent transferases"/>
    <property type="match status" value="1"/>
</dbReference>
<proteinExistence type="inferred from homology"/>
<name>A0A8F9XJU5_9BACT</name>
<feature type="modified residue" description="N6-(pyridoxal phosphate)lysine" evidence="3">
    <location>
        <position position="198"/>
    </location>
</feature>
<organism evidence="5 6">
    <name type="scientific">Horticoccus luteus</name>
    <dbReference type="NCBI Taxonomy" id="2862869"/>
    <lineage>
        <taxon>Bacteria</taxon>
        <taxon>Pseudomonadati</taxon>
        <taxon>Verrucomicrobiota</taxon>
        <taxon>Opitutia</taxon>
        <taxon>Opitutales</taxon>
        <taxon>Opitutaceae</taxon>
        <taxon>Horticoccus</taxon>
    </lineage>
</organism>
<evidence type="ECO:0000256" key="3">
    <source>
        <dbReference type="PIRSR" id="PIRSR000390-2"/>
    </source>
</evidence>
<dbReference type="AlphaFoldDB" id="A0A8F9XJU5"/>
<keyword evidence="3 4" id="KW-0663">Pyridoxal phosphate</keyword>
<dbReference type="RefSeq" id="WP_220160636.1">
    <property type="nucleotide sequence ID" value="NZ_CP080507.1"/>
</dbReference>
<evidence type="ECO:0000313" key="6">
    <source>
        <dbReference type="Proteomes" id="UP000825051"/>
    </source>
</evidence>
<dbReference type="PANTHER" id="PTHR30244">
    <property type="entry name" value="TRANSAMINASE"/>
    <property type="match status" value="1"/>
</dbReference>
<dbReference type="InterPro" id="IPR015424">
    <property type="entry name" value="PyrdxlP-dep_Trfase"/>
</dbReference>
<dbReference type="GO" id="GO:0000271">
    <property type="term" value="P:polysaccharide biosynthetic process"/>
    <property type="evidence" value="ECO:0007669"/>
    <property type="project" value="TreeGrafter"/>
</dbReference>
<evidence type="ECO:0000256" key="4">
    <source>
        <dbReference type="RuleBase" id="RU004508"/>
    </source>
</evidence>
<sequence>MSVNPLRPRPVQGLGAVAIGAEEERLVLDVLRRKELFRYYGMNPAQPPPMAAELEKEFRAWVEVDYALAVSSGTAALEVALAAAGIGPGDEVIVTAWSWISCFTAIVRVGARPVLAEIDETLNLAPQEIVRLATPRTRAVIVVHYQGVAAAMEPIMQEAHRRGIYVIEDCAQSAGVTYRGRRVGSWGDIGTFSFQNNKVMTAGEGGLLVMRDHRLYERAVRQHDLGSYRPYHAAIAPAQEPAFAGGQYRMSELTAAVALAQLRKCDAMKAHCRRLSRRVLAKIAALPGLTLRRVPDPDGDFGFELYFFLRDAEQVAAFRADLDARNVNCGQRTGTYPHYGRDYVKTGRAQVPALSPFREFKPWPAPGYRAEDFPRTEELTQRFVAIGIGWLYTDEDADYIGDAIVDVHARVCGGA</sequence>
<keyword evidence="5" id="KW-0032">Aminotransferase</keyword>
<dbReference type="Gene3D" id="3.40.640.10">
    <property type="entry name" value="Type I PLP-dependent aspartate aminotransferase-like (Major domain)"/>
    <property type="match status" value="1"/>
</dbReference>
<dbReference type="InterPro" id="IPR015421">
    <property type="entry name" value="PyrdxlP-dep_Trfase_major"/>
</dbReference>
<dbReference type="Pfam" id="PF01041">
    <property type="entry name" value="DegT_DnrJ_EryC1"/>
    <property type="match status" value="1"/>
</dbReference>
<keyword evidence="5" id="KW-0808">Transferase</keyword>
<dbReference type="GO" id="GO:0008483">
    <property type="term" value="F:transaminase activity"/>
    <property type="evidence" value="ECO:0007669"/>
    <property type="project" value="UniProtKB-KW"/>
</dbReference>
<comment type="similarity">
    <text evidence="1 4">Belongs to the DegT/DnrJ/EryC1 family.</text>
</comment>
<dbReference type="Gene3D" id="3.90.1150.10">
    <property type="entry name" value="Aspartate Aminotransferase, domain 1"/>
    <property type="match status" value="1"/>
</dbReference>
<gene>
    <name evidence="5" type="ORF">K0B96_09340</name>
</gene>
<dbReference type="PIRSF" id="PIRSF000390">
    <property type="entry name" value="PLP_StrS"/>
    <property type="match status" value="1"/>
</dbReference>
<evidence type="ECO:0000256" key="1">
    <source>
        <dbReference type="ARBA" id="ARBA00037999"/>
    </source>
</evidence>
<protein>
    <submittedName>
        <fullName evidence="5">Aminotransferase class V-fold PLP-dependent enzyme</fullName>
    </submittedName>
</protein>
<evidence type="ECO:0000313" key="5">
    <source>
        <dbReference type="EMBL" id="QYM77531.1"/>
    </source>
</evidence>
<keyword evidence="6" id="KW-1185">Reference proteome</keyword>
<dbReference type="Proteomes" id="UP000825051">
    <property type="component" value="Chromosome"/>
</dbReference>
<dbReference type="InterPro" id="IPR000653">
    <property type="entry name" value="DegT/StrS_aminotransferase"/>
</dbReference>
<dbReference type="EMBL" id="CP080507">
    <property type="protein sequence ID" value="QYM77531.1"/>
    <property type="molecule type" value="Genomic_DNA"/>
</dbReference>
<dbReference type="GO" id="GO:0030170">
    <property type="term" value="F:pyridoxal phosphate binding"/>
    <property type="evidence" value="ECO:0007669"/>
    <property type="project" value="TreeGrafter"/>
</dbReference>
<dbReference type="InterPro" id="IPR015422">
    <property type="entry name" value="PyrdxlP-dep_Trfase_small"/>
</dbReference>
<dbReference type="PANTHER" id="PTHR30244:SF34">
    <property type="entry name" value="DTDP-4-AMINO-4,6-DIDEOXYGALACTOSE TRANSAMINASE"/>
    <property type="match status" value="1"/>
</dbReference>
<dbReference type="KEGG" id="ole:K0B96_09340"/>